<dbReference type="EMBL" id="AOLK01000006">
    <property type="protein sequence ID" value="ELZ88487.1"/>
    <property type="molecule type" value="Genomic_DNA"/>
</dbReference>
<sequence>MNEIAEKEGRAKMYYRPIYTMHKWWARRLGCVFRAVSLYTLLDDPEKVSVFEPGHEGNTLAAYGDGPDGESDIDVASLLERVDMTDPESLWELYPKDVRVEDKKILDPFMGGGTSLVEASRFGAEVVGNDLNPVAWFVTKKELEAGQTDVEDLEAAFEQVKEDVADEITQYYKTPCPNGDHDADVMYNFWVKELDCVSCGHTVPLFKDYRVAAGRYENDDKYNVLCPGCGSVTLVDDWQSESVCNDCGHGFVPKEGNVSRGGKYNCPDCGQKYAITDAIQEQGAPDLRLYALEYYCEHCDNTGENKSAYKGYKQAERYDIDLFEQAKTEWEEREGLYEYVPHEKIPEGAITAASSVSGNDVFQHGYESWQDMFTERQLLSLAKLLRSIESVDDQNLSEYLLLAASESLRYTNKMVSYNTTYNKIGDFFRNNSFTPPTYPVENNVWGAKWGSGTFSAMFDMVKTGVEYANSPTERHIKDGETVKTPEFSQSIGENAEIHQGDMRQLDYEDEFDAVITDPPYYDNIIYSEVADYFYVWQKVLLEDEYPGFDQDKTPRVESIVTNPYLDKTAEDFESELGQAFSVIKRALKDDGSLTFTYHHSDSESWGELLESLCNVGFEVTATYPITADINKFIGGEAVSFDIIVVARPLDETEPASWKSLRRDIYRTARRTRKQLEENRELSRGDIGVMEMGACFREYSKHHGKVQRGGEIMSAKEVVQEIYGIIQEASDIGVEDVFIDLLDTPSPSFDDVNKLCRGTNAKPEELKEMCLYNQDDGFQLGTWDEEKRQAYIQERVNGDGGDHLSNLDKLQFLRYRYEKGQAVQNYVQKWGVDDDLRELAGRLADVTGDDAYARVLGDRDITSY</sequence>
<keyword evidence="4" id="KW-1185">Reference proteome</keyword>
<dbReference type="Pfam" id="PF06634">
    <property type="entry name" value="DUF1156"/>
    <property type="match status" value="1"/>
</dbReference>
<name>M0HXR2_HALEO</name>
<accession>M0HXR2</accession>
<dbReference type="InterPro" id="IPR009537">
    <property type="entry name" value="DUF1156"/>
</dbReference>
<dbReference type="PROSITE" id="PS00092">
    <property type="entry name" value="N6_MTASE"/>
    <property type="match status" value="1"/>
</dbReference>
<feature type="domain" description="DUF1156" evidence="2">
    <location>
        <begin position="2"/>
        <end position="47"/>
    </location>
</feature>
<feature type="coiled-coil region" evidence="1">
    <location>
        <begin position="143"/>
        <end position="170"/>
    </location>
</feature>
<comment type="caution">
    <text evidence="3">The sequence shown here is derived from an EMBL/GenBank/DDBJ whole genome shotgun (WGS) entry which is preliminary data.</text>
</comment>
<dbReference type="STRING" id="1230453.C453_01445"/>
<dbReference type="InterPro" id="IPR002052">
    <property type="entry name" value="DNA_methylase_N6_adenine_CS"/>
</dbReference>
<proteinExistence type="predicted"/>
<protein>
    <recommendedName>
        <fullName evidence="2">DUF1156 domain-containing protein</fullName>
    </recommendedName>
</protein>
<evidence type="ECO:0000313" key="3">
    <source>
        <dbReference type="EMBL" id="ELZ88487.1"/>
    </source>
</evidence>
<gene>
    <name evidence="3" type="ORF">C453_01445</name>
</gene>
<dbReference type="Gene3D" id="3.40.50.150">
    <property type="entry name" value="Vaccinia Virus protein VP39"/>
    <property type="match status" value="2"/>
</dbReference>
<organism evidence="3 4">
    <name type="scientific">Haloferax elongans ATCC BAA-1513</name>
    <dbReference type="NCBI Taxonomy" id="1230453"/>
    <lineage>
        <taxon>Archaea</taxon>
        <taxon>Methanobacteriati</taxon>
        <taxon>Methanobacteriota</taxon>
        <taxon>Stenosarchaea group</taxon>
        <taxon>Halobacteria</taxon>
        <taxon>Halobacteriales</taxon>
        <taxon>Haloferacaceae</taxon>
        <taxon>Haloferax</taxon>
    </lineage>
</organism>
<dbReference type="SUPFAM" id="SSF53335">
    <property type="entry name" value="S-adenosyl-L-methionine-dependent methyltransferases"/>
    <property type="match status" value="2"/>
</dbReference>
<dbReference type="Proteomes" id="UP000011612">
    <property type="component" value="Unassembled WGS sequence"/>
</dbReference>
<evidence type="ECO:0000256" key="1">
    <source>
        <dbReference type="SAM" id="Coils"/>
    </source>
</evidence>
<dbReference type="AlphaFoldDB" id="M0HXR2"/>
<evidence type="ECO:0000259" key="2">
    <source>
        <dbReference type="Pfam" id="PF06634"/>
    </source>
</evidence>
<dbReference type="GO" id="GO:0003676">
    <property type="term" value="F:nucleic acid binding"/>
    <property type="evidence" value="ECO:0007669"/>
    <property type="project" value="InterPro"/>
</dbReference>
<dbReference type="InterPro" id="IPR029063">
    <property type="entry name" value="SAM-dependent_MTases_sf"/>
</dbReference>
<dbReference type="PATRIC" id="fig|1230453.4.peg.255"/>
<dbReference type="GO" id="GO:0032259">
    <property type="term" value="P:methylation"/>
    <property type="evidence" value="ECO:0007669"/>
    <property type="project" value="InterPro"/>
</dbReference>
<dbReference type="GO" id="GO:0008168">
    <property type="term" value="F:methyltransferase activity"/>
    <property type="evidence" value="ECO:0007669"/>
    <property type="project" value="InterPro"/>
</dbReference>
<reference evidence="3 4" key="1">
    <citation type="journal article" date="2014" name="PLoS Genet.">
        <title>Phylogenetically driven sequencing of extremely halophilic archaea reveals strategies for static and dynamic osmo-response.</title>
        <authorList>
            <person name="Becker E.A."/>
            <person name="Seitzer P.M."/>
            <person name="Tritt A."/>
            <person name="Larsen D."/>
            <person name="Krusor M."/>
            <person name="Yao A.I."/>
            <person name="Wu D."/>
            <person name="Madern D."/>
            <person name="Eisen J.A."/>
            <person name="Darling A.E."/>
            <person name="Facciotti M.T."/>
        </authorList>
    </citation>
    <scope>NUCLEOTIDE SEQUENCE [LARGE SCALE GENOMIC DNA]</scope>
    <source>
        <strain evidence="3 4">ATCC BAA-1513</strain>
    </source>
</reference>
<evidence type="ECO:0000313" key="4">
    <source>
        <dbReference type="Proteomes" id="UP000011612"/>
    </source>
</evidence>
<keyword evidence="1" id="KW-0175">Coiled coil</keyword>